<evidence type="ECO:0000256" key="1">
    <source>
        <dbReference type="ARBA" id="ARBA00022679"/>
    </source>
</evidence>
<evidence type="ECO:0000259" key="2">
    <source>
        <dbReference type="Pfam" id="PF00534"/>
    </source>
</evidence>
<name>A0AAV5NX36_9VIBR</name>
<accession>A0AAV5NX36</accession>
<dbReference type="RefSeq" id="WP_224056039.1">
    <property type="nucleotide sequence ID" value="NZ_AP025144.1"/>
</dbReference>
<dbReference type="AlphaFoldDB" id="A0AAV5NX36"/>
<dbReference type="GO" id="GO:0016757">
    <property type="term" value="F:glycosyltransferase activity"/>
    <property type="evidence" value="ECO:0007669"/>
    <property type="project" value="InterPro"/>
</dbReference>
<dbReference type="EMBL" id="BSNX01000056">
    <property type="protein sequence ID" value="GLQ74612.1"/>
    <property type="molecule type" value="Genomic_DNA"/>
</dbReference>
<dbReference type="Proteomes" id="UP001156690">
    <property type="component" value="Unassembled WGS sequence"/>
</dbReference>
<feature type="domain" description="Glycosyl transferase family 1" evidence="2">
    <location>
        <begin position="155"/>
        <end position="301"/>
    </location>
</feature>
<protein>
    <recommendedName>
        <fullName evidence="2">Glycosyl transferase family 1 domain-containing protein</fullName>
    </recommendedName>
</protein>
<evidence type="ECO:0000313" key="4">
    <source>
        <dbReference type="Proteomes" id="UP001156690"/>
    </source>
</evidence>
<dbReference type="Pfam" id="PF00534">
    <property type="entry name" value="Glycos_transf_1"/>
    <property type="match status" value="1"/>
</dbReference>
<dbReference type="SUPFAM" id="SSF53756">
    <property type="entry name" value="UDP-Glycosyltransferase/glycogen phosphorylase"/>
    <property type="match status" value="1"/>
</dbReference>
<keyword evidence="4" id="KW-1185">Reference proteome</keyword>
<dbReference type="Gene3D" id="3.40.50.2000">
    <property type="entry name" value="Glycogen Phosphorylase B"/>
    <property type="match status" value="2"/>
</dbReference>
<dbReference type="PANTHER" id="PTHR46401:SF2">
    <property type="entry name" value="GLYCOSYLTRANSFERASE WBBK-RELATED"/>
    <property type="match status" value="1"/>
</dbReference>
<sequence>MELDAIKHAGMFRRHNVNTILICRKNTYLEQAALSKELPTYSIDFKAKLGIALINGLRQIIKQQKISTLVFFGTSEIKSIYFAVKGLGCKVILRHGTTMSSPKTDMIHALFYRCVSSYVSISDHLNDNVKAIFPINDKPVKTIYNPVDSSHTQEASPKQNQFIHVGRVEEGKGVFDAVEALGKSNIPRENKRITFVGAVKPHIKSQLTELAKKGSVQIQFEGFVKDPFTHYKIHKFLLFPSHGEGLGNTILEALQCGLTCITYNNTVFPEFTSLGCQAFYLAEDRNIQDLALKIEAAFESSLSLEVNPNFHVLAKHFSEESAIRQWQPLL</sequence>
<dbReference type="InterPro" id="IPR001296">
    <property type="entry name" value="Glyco_trans_1"/>
</dbReference>
<organism evidence="3 4">
    <name type="scientific">Vibrio penaeicida</name>
    <dbReference type="NCBI Taxonomy" id="104609"/>
    <lineage>
        <taxon>Bacteria</taxon>
        <taxon>Pseudomonadati</taxon>
        <taxon>Pseudomonadota</taxon>
        <taxon>Gammaproteobacteria</taxon>
        <taxon>Vibrionales</taxon>
        <taxon>Vibrionaceae</taxon>
        <taxon>Vibrio</taxon>
    </lineage>
</organism>
<proteinExistence type="predicted"/>
<evidence type="ECO:0000313" key="3">
    <source>
        <dbReference type="EMBL" id="GLQ74612.1"/>
    </source>
</evidence>
<gene>
    <name evidence="3" type="ORF">GCM10007932_39730</name>
</gene>
<keyword evidence="1" id="KW-0808">Transferase</keyword>
<reference evidence="4" key="1">
    <citation type="journal article" date="2019" name="Int. J. Syst. Evol. Microbiol.">
        <title>The Global Catalogue of Microorganisms (GCM) 10K type strain sequencing project: providing services to taxonomists for standard genome sequencing and annotation.</title>
        <authorList>
            <consortium name="The Broad Institute Genomics Platform"/>
            <consortium name="The Broad Institute Genome Sequencing Center for Infectious Disease"/>
            <person name="Wu L."/>
            <person name="Ma J."/>
        </authorList>
    </citation>
    <scope>NUCLEOTIDE SEQUENCE [LARGE SCALE GENOMIC DNA]</scope>
    <source>
        <strain evidence="4">NBRC 15640</strain>
    </source>
</reference>
<comment type="caution">
    <text evidence="3">The sequence shown here is derived from an EMBL/GenBank/DDBJ whole genome shotgun (WGS) entry which is preliminary data.</text>
</comment>
<dbReference type="PANTHER" id="PTHR46401">
    <property type="entry name" value="GLYCOSYLTRANSFERASE WBBK-RELATED"/>
    <property type="match status" value="1"/>
</dbReference>
<dbReference type="CDD" id="cd03801">
    <property type="entry name" value="GT4_PimA-like"/>
    <property type="match status" value="1"/>
</dbReference>